<comment type="caution">
    <text evidence="2">The sequence shown here is derived from an EMBL/GenBank/DDBJ whole genome shotgun (WGS) entry which is preliminary data.</text>
</comment>
<dbReference type="Proteomes" id="UP001335648">
    <property type="component" value="Unassembled WGS sequence"/>
</dbReference>
<dbReference type="GO" id="GO:0016706">
    <property type="term" value="F:2-oxoglutarate-dependent dioxygenase activity"/>
    <property type="evidence" value="ECO:0007669"/>
    <property type="project" value="InterPro"/>
</dbReference>
<sequence>MAADCKFYTEARLRTEPGRSPTMPASDNKMVKEQKEVTAVESVRFLGTIIAQDLKWEHNICSVIKKAQKRMFFLRQLTRF</sequence>
<dbReference type="Pfam" id="PF09004">
    <property type="entry name" value="ALKBH8_N"/>
    <property type="match status" value="1"/>
</dbReference>
<evidence type="ECO:0000313" key="2">
    <source>
        <dbReference type="EMBL" id="KAK5912739.1"/>
    </source>
</evidence>
<feature type="domain" description="Alkylated DNA repair protein AlkB homologue 8 N-terminal" evidence="1">
    <location>
        <begin position="56"/>
        <end position="79"/>
    </location>
</feature>
<dbReference type="AlphaFoldDB" id="A0AAN8HE38"/>
<dbReference type="EMBL" id="JAULUE010002047">
    <property type="protein sequence ID" value="KAK5912739.1"/>
    <property type="molecule type" value="Genomic_DNA"/>
</dbReference>
<reference evidence="2 3" key="1">
    <citation type="journal article" date="2023" name="Mol. Biol. Evol.">
        <title>Genomics of Secondarily Temperate Adaptation in the Only Non-Antarctic Icefish.</title>
        <authorList>
            <person name="Rivera-Colon A.G."/>
            <person name="Rayamajhi N."/>
            <person name="Minhas B.F."/>
            <person name="Madrigal G."/>
            <person name="Bilyk K.T."/>
            <person name="Yoon V."/>
            <person name="Hune M."/>
            <person name="Gregory S."/>
            <person name="Cheng C.H.C."/>
            <person name="Catchen J.M."/>
        </authorList>
    </citation>
    <scope>NUCLEOTIDE SEQUENCE [LARGE SCALE GENOMIC DNA]</scope>
    <source>
        <strain evidence="2">JC2023a</strain>
    </source>
</reference>
<organism evidence="2 3">
    <name type="scientific">Champsocephalus esox</name>
    <name type="common">pike icefish</name>
    <dbReference type="NCBI Taxonomy" id="159716"/>
    <lineage>
        <taxon>Eukaryota</taxon>
        <taxon>Metazoa</taxon>
        <taxon>Chordata</taxon>
        <taxon>Craniata</taxon>
        <taxon>Vertebrata</taxon>
        <taxon>Euteleostomi</taxon>
        <taxon>Actinopterygii</taxon>
        <taxon>Neopterygii</taxon>
        <taxon>Teleostei</taxon>
        <taxon>Neoteleostei</taxon>
        <taxon>Acanthomorphata</taxon>
        <taxon>Eupercaria</taxon>
        <taxon>Perciformes</taxon>
        <taxon>Notothenioidei</taxon>
        <taxon>Channichthyidae</taxon>
        <taxon>Champsocephalus</taxon>
    </lineage>
</organism>
<accession>A0AAN8HE38</accession>
<evidence type="ECO:0000259" key="1">
    <source>
        <dbReference type="Pfam" id="PF09004"/>
    </source>
</evidence>
<name>A0AAN8HE38_9TELE</name>
<protein>
    <recommendedName>
        <fullName evidence="1">Alkylated DNA repair protein AlkB homologue 8 N-terminal domain-containing protein</fullName>
    </recommendedName>
</protein>
<dbReference type="GO" id="GO:0008168">
    <property type="term" value="F:methyltransferase activity"/>
    <property type="evidence" value="ECO:0007669"/>
    <property type="project" value="InterPro"/>
</dbReference>
<proteinExistence type="predicted"/>
<dbReference type="InterPro" id="IPR015095">
    <property type="entry name" value="AlkB_hom8_N"/>
</dbReference>
<keyword evidence="3" id="KW-1185">Reference proteome</keyword>
<gene>
    <name evidence="2" type="ORF">CesoFtcFv8_002581</name>
</gene>
<evidence type="ECO:0000313" key="3">
    <source>
        <dbReference type="Proteomes" id="UP001335648"/>
    </source>
</evidence>